<sequence>MRFEDVQVSAEHFYALGRDCQTGGYYLAIPVANRLVNYDEYYSITPAQFDAFRHDPPAASEFADRCRRRELDELLIFKPGSDRGAPF</sequence>
<reference evidence="2" key="1">
    <citation type="submission" date="2018-05" db="EMBL/GenBank/DDBJ databases">
        <authorList>
            <person name="Li X."/>
        </authorList>
    </citation>
    <scope>NUCLEOTIDE SEQUENCE [LARGE SCALE GENOMIC DNA]</scope>
    <source>
        <strain evidence="2">LX32</strain>
    </source>
</reference>
<protein>
    <submittedName>
        <fullName evidence="1">Uncharacterized protein</fullName>
    </submittedName>
</protein>
<evidence type="ECO:0000313" key="2">
    <source>
        <dbReference type="Proteomes" id="UP000249254"/>
    </source>
</evidence>
<comment type="caution">
    <text evidence="1">The sequence shown here is derived from an EMBL/GenBank/DDBJ whole genome shotgun (WGS) entry which is preliminary data.</text>
</comment>
<keyword evidence="2" id="KW-1185">Reference proteome</keyword>
<dbReference type="EMBL" id="QFYQ01000002">
    <property type="protein sequence ID" value="RAK51771.1"/>
    <property type="molecule type" value="Genomic_DNA"/>
</dbReference>
<proteinExistence type="predicted"/>
<dbReference type="Proteomes" id="UP000249254">
    <property type="component" value="Unassembled WGS sequence"/>
</dbReference>
<evidence type="ECO:0000313" key="1">
    <source>
        <dbReference type="EMBL" id="RAK51771.1"/>
    </source>
</evidence>
<dbReference type="AlphaFoldDB" id="A0A328AAY5"/>
<gene>
    <name evidence="1" type="ORF">DJ017_18255</name>
</gene>
<name>A0A328AAY5_9CAUL</name>
<dbReference type="OrthoDB" id="4318869at2"/>
<organism evidence="1 2">
    <name type="scientific">Phenylobacterium soli</name>
    <dbReference type="NCBI Taxonomy" id="2170551"/>
    <lineage>
        <taxon>Bacteria</taxon>
        <taxon>Pseudomonadati</taxon>
        <taxon>Pseudomonadota</taxon>
        <taxon>Alphaproteobacteria</taxon>
        <taxon>Caulobacterales</taxon>
        <taxon>Caulobacteraceae</taxon>
        <taxon>Phenylobacterium</taxon>
    </lineage>
</organism>
<dbReference type="RefSeq" id="WP_111530333.1">
    <property type="nucleotide sequence ID" value="NZ_JBHRSG010000003.1"/>
</dbReference>
<accession>A0A328AAY5</accession>